<evidence type="ECO:0000259" key="3">
    <source>
        <dbReference type="Pfam" id="PF01551"/>
    </source>
</evidence>
<dbReference type="InterPro" id="IPR050570">
    <property type="entry name" value="Cell_wall_metabolism_enzyme"/>
</dbReference>
<dbReference type="HOGENOM" id="CLU_029425_4_3_9"/>
<accession>F6BJE4</accession>
<dbReference type="Gene3D" id="6.10.250.3150">
    <property type="match status" value="1"/>
</dbReference>
<dbReference type="PANTHER" id="PTHR21666">
    <property type="entry name" value="PEPTIDASE-RELATED"/>
    <property type="match status" value="1"/>
</dbReference>
<dbReference type="InterPro" id="IPR016047">
    <property type="entry name" value="M23ase_b-sheet_dom"/>
</dbReference>
<dbReference type="RefSeq" id="WP_013787658.1">
    <property type="nucleotide sequence ID" value="NC_015555.1"/>
</dbReference>
<evidence type="ECO:0000256" key="2">
    <source>
        <dbReference type="SAM" id="Coils"/>
    </source>
</evidence>
<dbReference type="InterPro" id="IPR011055">
    <property type="entry name" value="Dup_hybrid_motif"/>
</dbReference>
<dbReference type="GO" id="GO:0004222">
    <property type="term" value="F:metalloendopeptidase activity"/>
    <property type="evidence" value="ECO:0007669"/>
    <property type="project" value="TreeGrafter"/>
</dbReference>
<dbReference type="InterPro" id="IPR057309">
    <property type="entry name" value="PcsB_CC"/>
</dbReference>
<feature type="coiled-coil region" evidence="2">
    <location>
        <begin position="163"/>
        <end position="236"/>
    </location>
</feature>
<gene>
    <name evidence="5" type="ordered locus">Thexy_0871</name>
</gene>
<proteinExistence type="predicted"/>
<sequence>MSLRKIVFLLIIVEVMQIVTFPMADQQSQLNNIQKSLNEYKTEQSQINGQKKEVSNELQDLDKKISDTQKQLNSTELSLYDLNLKLNSIQAELNNAKDTENKQKELLKEQVHAIYTCGQVGYLDILFNSKNIDDFLNRLELIKSLLSFDNNLLIDYHKQTLVIKQKENQMVSLQQTIKKQENFLQDRNRDLQYALVSREGIMRSLDKQSQYIQEREKELERESQQIENIIRSEQEKSLDGKINANSNGKLAWPCIGPITSPFGYRGINPYTGKPNDFHPGIDIGVPDGTPIRAAADGIVSYSGLMEGYGNVVIINNGNGISTLYAHNEKLLVVVGQRVSKGEIIAYSGHTGWATGPHCHFGVYVNGIPVNPLLYLK</sequence>
<reference evidence="5" key="1">
    <citation type="submission" date="2011-05" db="EMBL/GenBank/DDBJ databases">
        <title>Complete sequence of Thermoanaerobacterium xylanolyticum LX-11.</title>
        <authorList>
            <consortium name="US DOE Joint Genome Institute"/>
            <person name="Lucas S."/>
            <person name="Han J."/>
            <person name="Lapidus A."/>
            <person name="Cheng J.-F."/>
            <person name="Goodwin L."/>
            <person name="Pitluck S."/>
            <person name="Peters L."/>
            <person name="Mikhailova N."/>
            <person name="Lu M."/>
            <person name="Han C."/>
            <person name="Tapia R."/>
            <person name="Land M."/>
            <person name="Hauser L."/>
            <person name="Kyrpides N."/>
            <person name="Ivanova N."/>
            <person name="Pagani I."/>
            <person name="Hemme C."/>
            <person name="Woyke T."/>
        </authorList>
    </citation>
    <scope>NUCLEOTIDE SEQUENCE</scope>
    <source>
        <strain evidence="5">LX-11</strain>
    </source>
</reference>
<dbReference type="STRING" id="858215.Thexy_0871"/>
<keyword evidence="6" id="KW-1185">Reference proteome</keyword>
<dbReference type="Gene3D" id="2.70.70.10">
    <property type="entry name" value="Glucose Permease (Domain IIA)"/>
    <property type="match status" value="1"/>
</dbReference>
<dbReference type="Pfam" id="PF01551">
    <property type="entry name" value="Peptidase_M23"/>
    <property type="match status" value="1"/>
</dbReference>
<dbReference type="SUPFAM" id="SSF51261">
    <property type="entry name" value="Duplicated hybrid motif"/>
    <property type="match status" value="1"/>
</dbReference>
<dbReference type="Proteomes" id="UP000007239">
    <property type="component" value="Chromosome"/>
</dbReference>
<dbReference type="Pfam" id="PF24568">
    <property type="entry name" value="CC_PcsB"/>
    <property type="match status" value="1"/>
</dbReference>
<dbReference type="AlphaFoldDB" id="F6BJE4"/>
<name>F6BJE4_THEXL</name>
<feature type="domain" description="M23ase beta-sheet core" evidence="3">
    <location>
        <begin position="277"/>
        <end position="371"/>
    </location>
</feature>
<feature type="coiled-coil region" evidence="2">
    <location>
        <begin position="23"/>
        <end position="110"/>
    </location>
</feature>
<evidence type="ECO:0000313" key="5">
    <source>
        <dbReference type="EMBL" id="AEF16912.1"/>
    </source>
</evidence>
<dbReference type="CDD" id="cd12797">
    <property type="entry name" value="M23_peptidase"/>
    <property type="match status" value="1"/>
</dbReference>
<evidence type="ECO:0000256" key="1">
    <source>
        <dbReference type="ARBA" id="ARBA00022729"/>
    </source>
</evidence>
<dbReference type="PANTHER" id="PTHR21666:SF270">
    <property type="entry name" value="MUREIN HYDROLASE ACTIVATOR ENVC"/>
    <property type="match status" value="1"/>
</dbReference>
<evidence type="ECO:0000313" key="6">
    <source>
        <dbReference type="Proteomes" id="UP000007239"/>
    </source>
</evidence>
<protein>
    <submittedName>
        <fullName evidence="5">Peptidase M23</fullName>
    </submittedName>
</protein>
<organism evidence="5 6">
    <name type="scientific">Thermoanaerobacterium xylanolyticum (strain ATCC 49914 / DSM 7097 / LX-11)</name>
    <dbReference type="NCBI Taxonomy" id="858215"/>
    <lineage>
        <taxon>Bacteria</taxon>
        <taxon>Bacillati</taxon>
        <taxon>Bacillota</taxon>
        <taxon>Clostridia</taxon>
        <taxon>Thermoanaerobacterales</taxon>
        <taxon>Thermoanaerobacteraceae</taxon>
        <taxon>Thermoanaerobacterium</taxon>
    </lineage>
</organism>
<evidence type="ECO:0000259" key="4">
    <source>
        <dbReference type="Pfam" id="PF24568"/>
    </source>
</evidence>
<dbReference type="EMBL" id="CP002739">
    <property type="protein sequence ID" value="AEF16912.1"/>
    <property type="molecule type" value="Genomic_DNA"/>
</dbReference>
<keyword evidence="2" id="KW-0175">Coiled coil</keyword>
<dbReference type="KEGG" id="txy:Thexy_0871"/>
<dbReference type="eggNOG" id="COG4942">
    <property type="taxonomic scope" value="Bacteria"/>
</dbReference>
<keyword evidence="1" id="KW-0732">Signal</keyword>
<feature type="domain" description="Peptidoglycan hydrolase PcsB coiled-coil" evidence="4">
    <location>
        <begin position="97"/>
        <end position="165"/>
    </location>
</feature>